<evidence type="ECO:0000313" key="2">
    <source>
        <dbReference type="Proteomes" id="UP000815325"/>
    </source>
</evidence>
<evidence type="ECO:0000313" key="1">
    <source>
        <dbReference type="EMBL" id="KAF5827154.1"/>
    </source>
</evidence>
<reference evidence="1" key="1">
    <citation type="submission" date="2017-08" db="EMBL/GenBank/DDBJ databases">
        <authorList>
            <person name="Polle J.E."/>
            <person name="Barry K."/>
            <person name="Cushman J."/>
            <person name="Schmutz J."/>
            <person name="Tran D."/>
            <person name="Hathwaick L.T."/>
            <person name="Yim W.C."/>
            <person name="Jenkins J."/>
            <person name="Mckie-Krisberg Z.M."/>
            <person name="Prochnik S."/>
            <person name="Lindquist E."/>
            <person name="Dockter R.B."/>
            <person name="Adam C."/>
            <person name="Molina H."/>
            <person name="Bunkerborg J."/>
            <person name="Jin E."/>
            <person name="Buchheim M."/>
            <person name="Magnuson J."/>
        </authorList>
    </citation>
    <scope>NUCLEOTIDE SEQUENCE</scope>
    <source>
        <strain evidence="1">CCAP 19/18</strain>
    </source>
</reference>
<organism evidence="1 2">
    <name type="scientific">Dunaliella salina</name>
    <name type="common">Green alga</name>
    <name type="synonym">Protococcus salinus</name>
    <dbReference type="NCBI Taxonomy" id="3046"/>
    <lineage>
        <taxon>Eukaryota</taxon>
        <taxon>Viridiplantae</taxon>
        <taxon>Chlorophyta</taxon>
        <taxon>core chlorophytes</taxon>
        <taxon>Chlorophyceae</taxon>
        <taxon>CS clade</taxon>
        <taxon>Chlamydomonadales</taxon>
        <taxon>Dunaliellaceae</taxon>
        <taxon>Dunaliella</taxon>
    </lineage>
</organism>
<evidence type="ECO:0008006" key="3">
    <source>
        <dbReference type="Google" id="ProtNLM"/>
    </source>
</evidence>
<comment type="caution">
    <text evidence="1">The sequence shown here is derived from an EMBL/GenBank/DDBJ whole genome shotgun (WGS) entry which is preliminary data.</text>
</comment>
<name>A0ABQ7FXS6_DUNSA</name>
<proteinExistence type="predicted"/>
<keyword evidence="2" id="KW-1185">Reference proteome</keyword>
<protein>
    <recommendedName>
        <fullName evidence="3">Secreted protein</fullName>
    </recommendedName>
</protein>
<accession>A0ABQ7FXS6</accession>
<gene>
    <name evidence="1" type="ORF">DUNSADRAFT_1237</name>
</gene>
<dbReference type="Proteomes" id="UP000815325">
    <property type="component" value="Unassembled WGS sequence"/>
</dbReference>
<dbReference type="EMBL" id="MU070578">
    <property type="protein sequence ID" value="KAF5827154.1"/>
    <property type="molecule type" value="Genomic_DNA"/>
</dbReference>
<sequence length="101" mass="11553">MCCCFVVGSKWRSCCPVCYLVCSKALVAQSHPCILEGHHIFVYDLLRRIIVYYMLHPTFVVFGANQCRWAQPCFYVLQATHSIAQCELHNALLVSAMHNFP</sequence>